<dbReference type="EMBL" id="JAVRIE010000001">
    <property type="protein sequence ID" value="MDT0581161.1"/>
    <property type="molecule type" value="Genomic_DNA"/>
</dbReference>
<evidence type="ECO:0000313" key="4">
    <source>
        <dbReference type="Proteomes" id="UP001249020"/>
    </source>
</evidence>
<sequence>MFKRSIKYLVLVVINIVILAALYIQQNQKDSDAIDTDYMISLLDANTKLEAEIEALEAKNSLLESSSESAQTQLTQTRGLVDRNIAQLAQCRNDQAAALALSKQQARERAKITSSQVYNAEECSDNAVQASFLGKQLNSMKERMADLNNKNSDLSTQTQVLRNELAKVNEESLRFSKEKLRLQETIRELERDLSSNIYLKQVYTTPTYCQPPRFEELVCVERLLVRPQFSKKPTTDVRTTLRDPNGKVIGRFSFDSTKAKLINFPFPRDSESQAGEYTVTFEVNEMELVEKLELKH</sequence>
<evidence type="ECO:0000256" key="2">
    <source>
        <dbReference type="SAM" id="Phobius"/>
    </source>
</evidence>
<protein>
    <recommendedName>
        <fullName evidence="5">Chromosome partition protein Smc</fullName>
    </recommendedName>
</protein>
<keyword evidence="4" id="KW-1185">Reference proteome</keyword>
<feature type="transmembrane region" description="Helical" evidence="2">
    <location>
        <begin position="6"/>
        <end position="24"/>
    </location>
</feature>
<feature type="coiled-coil region" evidence="1">
    <location>
        <begin position="130"/>
        <end position="192"/>
    </location>
</feature>
<evidence type="ECO:0008006" key="5">
    <source>
        <dbReference type="Google" id="ProtNLM"/>
    </source>
</evidence>
<keyword evidence="2" id="KW-0472">Membrane</keyword>
<dbReference type="AlphaFoldDB" id="A0AAW8QVW8"/>
<gene>
    <name evidence="3" type="ORF">RM544_01295</name>
</gene>
<keyword evidence="2" id="KW-1133">Transmembrane helix</keyword>
<dbReference type="Proteomes" id="UP001249020">
    <property type="component" value="Unassembled WGS sequence"/>
</dbReference>
<evidence type="ECO:0000256" key="1">
    <source>
        <dbReference type="SAM" id="Coils"/>
    </source>
</evidence>
<name>A0AAW8QVW8_9ALTE</name>
<proteinExistence type="predicted"/>
<keyword evidence="1" id="KW-0175">Coiled coil</keyword>
<organism evidence="3 4">
    <name type="scientific">Brumicola blandensis</name>
    <dbReference type="NCBI Taxonomy" id="3075611"/>
    <lineage>
        <taxon>Bacteria</taxon>
        <taxon>Pseudomonadati</taxon>
        <taxon>Pseudomonadota</taxon>
        <taxon>Gammaproteobacteria</taxon>
        <taxon>Alteromonadales</taxon>
        <taxon>Alteromonadaceae</taxon>
        <taxon>Brumicola</taxon>
    </lineage>
</organism>
<dbReference type="RefSeq" id="WP_311359974.1">
    <property type="nucleotide sequence ID" value="NZ_JAVRIE010000001.1"/>
</dbReference>
<feature type="coiled-coil region" evidence="1">
    <location>
        <begin position="39"/>
        <end position="73"/>
    </location>
</feature>
<accession>A0AAW8QVW8</accession>
<comment type="caution">
    <text evidence="3">The sequence shown here is derived from an EMBL/GenBank/DDBJ whole genome shotgun (WGS) entry which is preliminary data.</text>
</comment>
<reference evidence="3 4" key="1">
    <citation type="submission" date="2023-09" db="EMBL/GenBank/DDBJ databases">
        <authorList>
            <person name="Rey-Velasco X."/>
        </authorList>
    </citation>
    <scope>NUCLEOTIDE SEQUENCE [LARGE SCALE GENOMIC DNA]</scope>
    <source>
        <strain evidence="3 4">W409</strain>
    </source>
</reference>
<evidence type="ECO:0000313" key="3">
    <source>
        <dbReference type="EMBL" id="MDT0581161.1"/>
    </source>
</evidence>
<keyword evidence="2" id="KW-0812">Transmembrane</keyword>